<evidence type="ECO:0000256" key="9">
    <source>
        <dbReference type="PROSITE-ProRule" id="PRU00042"/>
    </source>
</evidence>
<dbReference type="PANTHER" id="PTHR24381:SF393">
    <property type="entry name" value="CHROMATIN-LINKED ADAPTOR FOR MSL PROTEINS, ISOFORM B"/>
    <property type="match status" value="1"/>
</dbReference>
<dbReference type="InterPro" id="IPR013087">
    <property type="entry name" value="Znf_C2H2_type"/>
</dbReference>
<keyword evidence="7" id="KW-0238">DNA-binding</keyword>
<evidence type="ECO:0000256" key="11">
    <source>
        <dbReference type="SAM" id="MobiDB-lite"/>
    </source>
</evidence>
<dbReference type="FunFam" id="3.30.160.60:FF:001155">
    <property type="entry name" value="Zinc finger 30C"/>
    <property type="match status" value="1"/>
</dbReference>
<gene>
    <name evidence="13" type="ORF">JZ751_015405</name>
</gene>
<evidence type="ECO:0000256" key="3">
    <source>
        <dbReference type="ARBA" id="ARBA00022723"/>
    </source>
</evidence>
<keyword evidence="8" id="KW-0539">Nucleus</keyword>
<feature type="region of interest" description="Disordered" evidence="11">
    <location>
        <begin position="196"/>
        <end position="255"/>
    </location>
</feature>
<evidence type="ECO:0000256" key="6">
    <source>
        <dbReference type="ARBA" id="ARBA00022833"/>
    </source>
</evidence>
<feature type="coiled-coil region" evidence="10">
    <location>
        <begin position="36"/>
        <end position="66"/>
    </location>
</feature>
<evidence type="ECO:0000256" key="1">
    <source>
        <dbReference type="ARBA" id="ARBA00004123"/>
    </source>
</evidence>
<comment type="caution">
    <text evidence="13">The sequence shown here is derived from an EMBL/GenBank/DDBJ whole genome shotgun (WGS) entry which is preliminary data.</text>
</comment>
<protein>
    <recommendedName>
        <fullName evidence="12">C2H2-type domain-containing protein</fullName>
    </recommendedName>
</protein>
<name>A0A8T2MX85_9TELE</name>
<dbReference type="GO" id="GO:0000977">
    <property type="term" value="F:RNA polymerase II transcription regulatory region sequence-specific DNA binding"/>
    <property type="evidence" value="ECO:0007669"/>
    <property type="project" value="TreeGrafter"/>
</dbReference>
<dbReference type="GO" id="GO:0000981">
    <property type="term" value="F:DNA-binding transcription factor activity, RNA polymerase II-specific"/>
    <property type="evidence" value="ECO:0007669"/>
    <property type="project" value="TreeGrafter"/>
</dbReference>
<evidence type="ECO:0000256" key="5">
    <source>
        <dbReference type="ARBA" id="ARBA00022771"/>
    </source>
</evidence>
<comment type="similarity">
    <text evidence="2">Belongs to the krueppel C2H2-type zinc-finger protein family.</text>
</comment>
<dbReference type="Proteomes" id="UP000824540">
    <property type="component" value="Unassembled WGS sequence"/>
</dbReference>
<comment type="subcellular location">
    <subcellularLocation>
        <location evidence="1">Nucleus</location>
    </subcellularLocation>
</comment>
<dbReference type="PROSITE" id="PS00028">
    <property type="entry name" value="ZINC_FINGER_C2H2_1"/>
    <property type="match status" value="5"/>
</dbReference>
<dbReference type="PANTHER" id="PTHR24381">
    <property type="entry name" value="ZINC FINGER PROTEIN"/>
    <property type="match status" value="1"/>
</dbReference>
<dbReference type="FunFam" id="3.30.160.60:FF:002343">
    <property type="entry name" value="Zinc finger protein 33A"/>
    <property type="match status" value="1"/>
</dbReference>
<evidence type="ECO:0000313" key="13">
    <source>
        <dbReference type="EMBL" id="KAG9332303.1"/>
    </source>
</evidence>
<dbReference type="PROSITE" id="PS50157">
    <property type="entry name" value="ZINC_FINGER_C2H2_2"/>
    <property type="match status" value="5"/>
</dbReference>
<keyword evidence="6" id="KW-0862">Zinc</keyword>
<dbReference type="SMART" id="SM00355">
    <property type="entry name" value="ZnF_C2H2"/>
    <property type="match status" value="5"/>
</dbReference>
<dbReference type="Pfam" id="PF00096">
    <property type="entry name" value="zf-C2H2"/>
    <property type="match status" value="4"/>
</dbReference>
<accession>A0A8T2MX85</accession>
<organism evidence="13 14">
    <name type="scientific">Albula glossodonta</name>
    <name type="common">roundjaw bonefish</name>
    <dbReference type="NCBI Taxonomy" id="121402"/>
    <lineage>
        <taxon>Eukaryota</taxon>
        <taxon>Metazoa</taxon>
        <taxon>Chordata</taxon>
        <taxon>Craniata</taxon>
        <taxon>Vertebrata</taxon>
        <taxon>Euteleostomi</taxon>
        <taxon>Actinopterygii</taxon>
        <taxon>Neopterygii</taxon>
        <taxon>Teleostei</taxon>
        <taxon>Albuliformes</taxon>
        <taxon>Albulidae</taxon>
        <taxon>Albula</taxon>
    </lineage>
</organism>
<keyword evidence="14" id="KW-1185">Reference proteome</keyword>
<dbReference type="FunFam" id="3.30.160.60:FF:000446">
    <property type="entry name" value="Zinc finger protein"/>
    <property type="match status" value="1"/>
</dbReference>
<keyword evidence="5 9" id="KW-0863">Zinc-finger</keyword>
<dbReference type="InterPro" id="IPR036236">
    <property type="entry name" value="Znf_C2H2_sf"/>
</dbReference>
<dbReference type="FunFam" id="3.30.160.60:FF:001954">
    <property type="entry name" value="Zinc finger protein 787"/>
    <property type="match status" value="1"/>
</dbReference>
<evidence type="ECO:0000256" key="8">
    <source>
        <dbReference type="ARBA" id="ARBA00023242"/>
    </source>
</evidence>
<feature type="domain" description="C2H2-type" evidence="12">
    <location>
        <begin position="525"/>
        <end position="549"/>
    </location>
</feature>
<keyword evidence="4" id="KW-0677">Repeat</keyword>
<dbReference type="OrthoDB" id="8814898at2759"/>
<feature type="domain" description="C2H2-type" evidence="12">
    <location>
        <begin position="441"/>
        <end position="468"/>
    </location>
</feature>
<dbReference type="GO" id="GO:0005634">
    <property type="term" value="C:nucleus"/>
    <property type="evidence" value="ECO:0007669"/>
    <property type="project" value="UniProtKB-SubCell"/>
</dbReference>
<evidence type="ECO:0000313" key="14">
    <source>
        <dbReference type="Proteomes" id="UP000824540"/>
    </source>
</evidence>
<dbReference type="SUPFAM" id="SSF57667">
    <property type="entry name" value="beta-beta-alpha zinc fingers"/>
    <property type="match status" value="3"/>
</dbReference>
<evidence type="ECO:0000256" key="7">
    <source>
        <dbReference type="ARBA" id="ARBA00023125"/>
    </source>
</evidence>
<evidence type="ECO:0000256" key="2">
    <source>
        <dbReference type="ARBA" id="ARBA00006991"/>
    </source>
</evidence>
<reference evidence="13" key="1">
    <citation type="thesis" date="2021" institute="BYU ScholarsArchive" country="Provo, UT, USA">
        <title>Applications of and Algorithms for Genome Assembly and Genomic Analyses with an Emphasis on Marine Teleosts.</title>
        <authorList>
            <person name="Pickett B.D."/>
        </authorList>
    </citation>
    <scope>NUCLEOTIDE SEQUENCE</scope>
    <source>
        <strain evidence="13">HI-2016</strain>
    </source>
</reference>
<evidence type="ECO:0000256" key="10">
    <source>
        <dbReference type="SAM" id="Coils"/>
    </source>
</evidence>
<dbReference type="FunFam" id="3.30.160.60:FF:000358">
    <property type="entry name" value="zinc finger protein 24"/>
    <property type="match status" value="1"/>
</dbReference>
<evidence type="ECO:0000259" key="12">
    <source>
        <dbReference type="PROSITE" id="PS50157"/>
    </source>
</evidence>
<feature type="domain" description="C2H2-type" evidence="12">
    <location>
        <begin position="469"/>
        <end position="496"/>
    </location>
</feature>
<proteinExistence type="inferred from homology"/>
<dbReference type="EMBL" id="JAFBMS010000245">
    <property type="protein sequence ID" value="KAG9332303.1"/>
    <property type="molecule type" value="Genomic_DNA"/>
</dbReference>
<evidence type="ECO:0000256" key="4">
    <source>
        <dbReference type="ARBA" id="ARBA00022737"/>
    </source>
</evidence>
<dbReference type="AlphaFoldDB" id="A0A8T2MX85"/>
<feature type="domain" description="C2H2-type" evidence="12">
    <location>
        <begin position="497"/>
        <end position="524"/>
    </location>
</feature>
<feature type="domain" description="C2H2-type" evidence="12">
    <location>
        <begin position="413"/>
        <end position="440"/>
    </location>
</feature>
<keyword evidence="10" id="KW-0175">Coiled coil</keyword>
<dbReference type="Gene3D" id="3.30.160.60">
    <property type="entry name" value="Classic Zinc Finger"/>
    <property type="match status" value="5"/>
</dbReference>
<keyword evidence="3" id="KW-0479">Metal-binding</keyword>
<sequence length="549" mass="59412">MSDAVLAFHSQLSVVMETVLKAAVFEITRLVEVSFVEEMTQSRQEVEALKQRLQRSERRLMAREGERGARCQDCGKAAVSREAPEKAGQRTHSGVEDGCDVKEEKIAKGNRGSCVWEVLDSSPGVSRETAASRFSRTTDVGATTIITIDLEEEGIDQLHDTEDVKEVTSSAGLQGRLGACLGGTLAAGVALTEEGEAGGTGASPPLSLSLQERDRQGLRGHSCRPKPQSQHTALTPRPAGPLEPAAKRLGLPGSDRTLMDSVTVQQAAFTREPSSPAEGVGSTCSSFGFLSVKAEAGLSESVSLKEEAELLAVCGEDGGSSTVHRQFGEETVPVYVPCVVPLQTGVVRALQSQDTLHSLPGRGGGAMTVGEGEGGVLHSDAPDENECNLSDGGFTLADGTEVHPREHAEERSFSCLHCGKSFSQLRNLKDHQRYHTGNKTHSCAHCGKGFVYMCHLKVHMQSHTGERPYSCTQCGKTFTYLCNLKSHQQYHTGEKPFSCTLCGKSFRHLSHLKKHRFMHTGERPYRCSDCGKRFAASGDLKRHQRIHTR</sequence>
<dbReference type="GO" id="GO:0008270">
    <property type="term" value="F:zinc ion binding"/>
    <property type="evidence" value="ECO:0007669"/>
    <property type="project" value="UniProtKB-KW"/>
</dbReference>